<evidence type="ECO:0008006" key="3">
    <source>
        <dbReference type="Google" id="ProtNLM"/>
    </source>
</evidence>
<sequence length="192" mass="21783">MPNLDYKSLFIEAFKKNADSPKWNEGDFIGIKTVSNTKVGSVGQAFIESLCNALSIPYSFPEKENHKRLTQSPWDIEIYGVKFELKTATEDTSGSFQFNHIRYHRPYDAVLCLGVTPNELYFGIWSKADVVTGKAGNLVSMEKGANASYKLTKKPSNLFPITDFERKIKKFTQIFNPSRRQSSKRGRLGRRG</sequence>
<evidence type="ECO:0000313" key="2">
    <source>
        <dbReference type="Proteomes" id="UP000230658"/>
    </source>
</evidence>
<comment type="caution">
    <text evidence="1">The sequence shown here is derived from an EMBL/GenBank/DDBJ whole genome shotgun (WGS) entry which is preliminary data.</text>
</comment>
<name>A0A2M7MI83_9BACT</name>
<dbReference type="AlphaFoldDB" id="A0A2M7MI83"/>
<evidence type="ECO:0000313" key="1">
    <source>
        <dbReference type="EMBL" id="PIX92735.1"/>
    </source>
</evidence>
<accession>A0A2M7MI83</accession>
<gene>
    <name evidence="1" type="ORF">COZ26_00205</name>
</gene>
<protein>
    <recommendedName>
        <fullName evidence="3">Restriction endonuclease</fullName>
    </recommendedName>
</protein>
<proteinExistence type="predicted"/>
<dbReference type="EMBL" id="PFJV01000004">
    <property type="protein sequence ID" value="PIX92735.1"/>
    <property type="molecule type" value="Genomic_DNA"/>
</dbReference>
<reference evidence="2" key="1">
    <citation type="submission" date="2017-09" db="EMBL/GenBank/DDBJ databases">
        <title>Depth-based differentiation of microbial function through sediment-hosted aquifers and enrichment of novel symbionts in the deep terrestrial subsurface.</title>
        <authorList>
            <person name="Probst A.J."/>
            <person name="Ladd B."/>
            <person name="Jarett J.K."/>
            <person name="Geller-Mcgrath D.E."/>
            <person name="Sieber C.M.K."/>
            <person name="Emerson J.B."/>
            <person name="Anantharaman K."/>
            <person name="Thomas B.C."/>
            <person name="Malmstrom R."/>
            <person name="Stieglmeier M."/>
            <person name="Klingl A."/>
            <person name="Woyke T."/>
            <person name="Ryan C.M."/>
            <person name="Banfield J.F."/>
        </authorList>
    </citation>
    <scope>NUCLEOTIDE SEQUENCE [LARGE SCALE GENOMIC DNA]</scope>
</reference>
<dbReference type="Proteomes" id="UP000230658">
    <property type="component" value="Unassembled WGS sequence"/>
</dbReference>
<organism evidence="1 2">
    <name type="scientific">Candidatus Kuenenbacteria bacterium CG_4_10_14_3_um_filter_39_14</name>
    <dbReference type="NCBI Taxonomy" id="1974614"/>
    <lineage>
        <taxon>Bacteria</taxon>
        <taxon>Candidatus Kueneniibacteriota</taxon>
    </lineage>
</organism>